<accession>A0A8S0XWH7</accession>
<evidence type="ECO:0000256" key="2">
    <source>
        <dbReference type="ARBA" id="ARBA00022643"/>
    </source>
</evidence>
<reference evidence="4" key="2">
    <citation type="submission" date="2020-01" db="EMBL/GenBank/DDBJ databases">
        <authorList>
            <person name="Hornung B."/>
        </authorList>
    </citation>
    <scope>NUCLEOTIDE SEQUENCE</scope>
    <source>
        <strain evidence="4">PacBioINE</strain>
    </source>
</reference>
<proteinExistence type="predicted"/>
<dbReference type="Pfam" id="PF03358">
    <property type="entry name" value="FMN_red"/>
    <property type="match status" value="1"/>
</dbReference>
<evidence type="ECO:0000259" key="3">
    <source>
        <dbReference type="Pfam" id="PF03358"/>
    </source>
</evidence>
<dbReference type="InterPro" id="IPR029039">
    <property type="entry name" value="Flavoprotein-like_sf"/>
</dbReference>
<sequence length="204" mass="22490">MARILGISGSPRKAATYYCVEEALAEVRRHGIEVEFFALAGKQFSLCIHCDRCLKANSLECVRSQDDLSGWATKFLEFDGYIIGSPVYDMNISAQLQGFFNRMRANWLILEKNPDFYARKFGGAIAVGGTRHGGQELVLNALNNYYLSLGIKVVSAGAQAYNGAAVWSKDRRAEGVKEDHIGVESVRAIGRAVALAVKNEVREH</sequence>
<dbReference type="Proteomes" id="UP000836597">
    <property type="component" value="Chromosome"/>
</dbReference>
<gene>
    <name evidence="5" type="ORF">DEACI_1375</name>
    <name evidence="4" type="ORF">DEACI_1700</name>
</gene>
<dbReference type="EC" id="1.-.-.-" evidence="4"/>
<feature type="domain" description="NADPH-dependent FMN reductase-like" evidence="3">
    <location>
        <begin position="3"/>
        <end position="158"/>
    </location>
</feature>
<keyword evidence="4" id="KW-0560">Oxidoreductase</keyword>
<dbReference type="AlphaFoldDB" id="A0A8S0XWH7"/>
<dbReference type="InterPro" id="IPR051796">
    <property type="entry name" value="ISF_SsuE-like"/>
</dbReference>
<dbReference type="KEGG" id="aacx:DEACI_1700"/>
<evidence type="ECO:0000313" key="4">
    <source>
        <dbReference type="EMBL" id="CAA7601047.1"/>
    </source>
</evidence>
<evidence type="ECO:0000313" key="5">
    <source>
        <dbReference type="EMBL" id="CEJ06921.1"/>
    </source>
</evidence>
<protein>
    <submittedName>
        <fullName evidence="5">Iron-sulfur flavoprotein MJ0731</fullName>
    </submittedName>
    <submittedName>
        <fullName evidence="4">NADPH-dependent FMN reductase</fullName>
        <ecNumber evidence="4">1.-.-.-</ecNumber>
    </submittedName>
</protein>
<name>A0A8S0XWH7_9FIRM</name>
<keyword evidence="2" id="KW-0288">FMN</keyword>
<dbReference type="EMBL" id="LR746496">
    <property type="protein sequence ID" value="CAA7601047.1"/>
    <property type="molecule type" value="Genomic_DNA"/>
</dbReference>
<dbReference type="SUPFAM" id="SSF52218">
    <property type="entry name" value="Flavoproteins"/>
    <property type="match status" value="1"/>
</dbReference>
<keyword evidence="1" id="KW-0285">Flavoprotein</keyword>
<dbReference type="Proteomes" id="UP001071230">
    <property type="component" value="Unassembled WGS sequence"/>
</dbReference>
<dbReference type="InterPro" id="IPR005025">
    <property type="entry name" value="FMN_Rdtase-like_dom"/>
</dbReference>
<evidence type="ECO:0000313" key="6">
    <source>
        <dbReference type="Proteomes" id="UP001071230"/>
    </source>
</evidence>
<evidence type="ECO:0000256" key="1">
    <source>
        <dbReference type="ARBA" id="ARBA00022630"/>
    </source>
</evidence>
<organism evidence="4">
    <name type="scientific">Acididesulfobacillus acetoxydans</name>
    <dbReference type="NCBI Taxonomy" id="1561005"/>
    <lineage>
        <taxon>Bacteria</taxon>
        <taxon>Bacillati</taxon>
        <taxon>Bacillota</taxon>
        <taxon>Clostridia</taxon>
        <taxon>Eubacteriales</taxon>
        <taxon>Peptococcaceae</taxon>
        <taxon>Acididesulfobacillus</taxon>
    </lineage>
</organism>
<keyword evidence="6" id="KW-1185">Reference proteome</keyword>
<dbReference type="Gene3D" id="3.40.50.360">
    <property type="match status" value="1"/>
</dbReference>
<dbReference type="PANTHER" id="PTHR43278">
    <property type="entry name" value="NAD(P)H-DEPENDENT FMN-CONTAINING OXIDOREDUCTASE YWQN-RELATED"/>
    <property type="match status" value="1"/>
</dbReference>
<reference evidence="5" key="1">
    <citation type="submission" date="2014-11" db="EMBL/GenBank/DDBJ databases">
        <authorList>
            <person name="Hornung B.V."/>
        </authorList>
    </citation>
    <scope>NUCLEOTIDE SEQUENCE</scope>
    <source>
        <strain evidence="5">INE</strain>
    </source>
</reference>
<dbReference type="RefSeq" id="WP_240984622.1">
    <property type="nucleotide sequence ID" value="NZ_CDGJ01000036.1"/>
</dbReference>
<dbReference type="EMBL" id="CDGJ01000036">
    <property type="protein sequence ID" value="CEJ06921.1"/>
    <property type="molecule type" value="Genomic_DNA"/>
</dbReference>
<dbReference type="GO" id="GO:0016491">
    <property type="term" value="F:oxidoreductase activity"/>
    <property type="evidence" value="ECO:0007669"/>
    <property type="project" value="UniProtKB-KW"/>
</dbReference>
<dbReference type="PANTHER" id="PTHR43278:SF3">
    <property type="entry name" value="IRON-SULFUR FLAVOPROTEIN MJ0731"/>
    <property type="match status" value="1"/>
</dbReference>